<sequence length="827" mass="93299">METGPFIRRTLMVVLFCMWVPMKVICRTGNASVSSSKLSVVNIRALYTFNSIIGRSAKPAIEAAVDDVNSDSTVLAGMKLNLILHDTNCSGFLGIVEALQLMENDVVAVIGPQSSRIAHVISHVVNELHVLLMSFAVTDPTLSALQFPYFLCNTHSDYFQMYAIADLIEFYGWREVVTIFVDNDYRRNGISVLGDALAKKHAEISYKAAFTPRASRKMTYSDLTNFSVAKLLRMLTASYIWIATDWLPSVLDSSESIDPNTMNLLQGIITLHHHTPDSDLKKSLTSRWKNFIYRETPSFNSCALYAYDSVWLLVHALDVFFSEGGNISFSYDRRLHDINGSTLHLTRLRTFQEGQKLLQILLGLNFTGLTGQIQFDSEKNLILPAFDILNISGNGSQRIGYWSNYCSLSVIVPKILYMMPSNTSTSNQHLDNSLRIAVPNRVSYLEYATKDKGPLGVKGYCIDVFEDAVKLLPYAVPHTYMALFGRAKYDAAVGDIIIITNKTRIVDFTQPYMESGLVMVVPVKEKKSSACAFLRPFTVEMWCLTGTIFLFVGAIFWILEHRMNHEFHGPPNQQLITIFCFSTMFFAHRESIVSTLGCLVLILWLFVVLIINSSYTASLTSILMVQQLTSNIKGIDSLITSTNSVGEEYVDALHKGPKVEGLAAIVDELPYIELLLYKINCKFRTMGQEFTKSGWGFVFQRDSPLVMDLSTAILLLSKNGDPQRIHDRWISLNRCSTQANQVDENILSLTSFWDLFLICGTTYTPEDEEQDIDELESVRPKSTWRMTSFKDFDDKKEDEVMESIKRKSDSERQASQRSYGHPSSPSR</sequence>
<organism evidence="1 2">
    <name type="scientific">Camellia lanceoleosa</name>
    <dbReference type="NCBI Taxonomy" id="1840588"/>
    <lineage>
        <taxon>Eukaryota</taxon>
        <taxon>Viridiplantae</taxon>
        <taxon>Streptophyta</taxon>
        <taxon>Embryophyta</taxon>
        <taxon>Tracheophyta</taxon>
        <taxon>Spermatophyta</taxon>
        <taxon>Magnoliopsida</taxon>
        <taxon>eudicotyledons</taxon>
        <taxon>Gunneridae</taxon>
        <taxon>Pentapetalae</taxon>
        <taxon>asterids</taxon>
        <taxon>Ericales</taxon>
        <taxon>Theaceae</taxon>
        <taxon>Camellia</taxon>
    </lineage>
</organism>
<comment type="caution">
    <text evidence="1">The sequence shown here is derived from an EMBL/GenBank/DDBJ whole genome shotgun (WGS) entry which is preliminary data.</text>
</comment>
<name>A0ACC0HF76_9ERIC</name>
<gene>
    <name evidence="1" type="ORF">LOK49_LG06G01675</name>
</gene>
<proteinExistence type="predicted"/>
<protein>
    <submittedName>
        <fullName evidence="1">Glutamate receptor 3.4</fullName>
    </submittedName>
</protein>
<accession>A0ACC0HF76</accession>
<evidence type="ECO:0000313" key="2">
    <source>
        <dbReference type="Proteomes" id="UP001060215"/>
    </source>
</evidence>
<keyword evidence="2" id="KW-1185">Reference proteome</keyword>
<dbReference type="Proteomes" id="UP001060215">
    <property type="component" value="Chromosome 5"/>
</dbReference>
<dbReference type="EMBL" id="CM045762">
    <property type="protein sequence ID" value="KAI8011806.1"/>
    <property type="molecule type" value="Genomic_DNA"/>
</dbReference>
<reference evidence="1 2" key="1">
    <citation type="journal article" date="2022" name="Plant J.">
        <title>Chromosome-level genome of Camellia lanceoleosa provides a valuable resource for understanding genome evolution and self-incompatibility.</title>
        <authorList>
            <person name="Gong W."/>
            <person name="Xiao S."/>
            <person name="Wang L."/>
            <person name="Liao Z."/>
            <person name="Chang Y."/>
            <person name="Mo W."/>
            <person name="Hu G."/>
            <person name="Li W."/>
            <person name="Zhao G."/>
            <person name="Zhu H."/>
            <person name="Hu X."/>
            <person name="Ji K."/>
            <person name="Xiang X."/>
            <person name="Song Q."/>
            <person name="Yuan D."/>
            <person name="Jin S."/>
            <person name="Zhang L."/>
        </authorList>
    </citation>
    <scope>NUCLEOTIDE SEQUENCE [LARGE SCALE GENOMIC DNA]</scope>
    <source>
        <strain evidence="1">SQ_2022a</strain>
    </source>
</reference>
<evidence type="ECO:0000313" key="1">
    <source>
        <dbReference type="EMBL" id="KAI8011806.1"/>
    </source>
</evidence>
<keyword evidence="1" id="KW-0675">Receptor</keyword>